<reference evidence="2" key="1">
    <citation type="journal article" date="2019" name="Int. J. Syst. Evol. Microbiol.">
        <title>The Global Catalogue of Microorganisms (GCM) 10K type strain sequencing project: providing services to taxonomists for standard genome sequencing and annotation.</title>
        <authorList>
            <consortium name="The Broad Institute Genomics Platform"/>
            <consortium name="The Broad Institute Genome Sequencing Center for Infectious Disease"/>
            <person name="Wu L."/>
            <person name="Ma J."/>
        </authorList>
    </citation>
    <scope>NUCLEOTIDE SEQUENCE [LARGE SCALE GENOMIC DNA]</scope>
    <source>
        <strain evidence="2">CGMCC 4.1782</strain>
    </source>
</reference>
<dbReference type="InterPro" id="IPR011009">
    <property type="entry name" value="Kinase-like_dom_sf"/>
</dbReference>
<keyword evidence="2" id="KW-1185">Reference proteome</keyword>
<dbReference type="RefSeq" id="WP_250429497.1">
    <property type="nucleotide sequence ID" value="NZ_JALPRR010000002.1"/>
</dbReference>
<evidence type="ECO:0000313" key="2">
    <source>
        <dbReference type="Proteomes" id="UP001597374"/>
    </source>
</evidence>
<proteinExistence type="predicted"/>
<dbReference type="EMBL" id="JBHUIM010000001">
    <property type="protein sequence ID" value="MFD2245099.1"/>
    <property type="molecule type" value="Genomic_DNA"/>
</dbReference>
<evidence type="ECO:0008006" key="3">
    <source>
        <dbReference type="Google" id="ProtNLM"/>
    </source>
</evidence>
<accession>A0ABW5CV34</accession>
<gene>
    <name evidence="1" type="ORF">ACFSKP_02465</name>
</gene>
<organism evidence="1 2">
    <name type="scientific">Pontibacter ruber</name>
    <dbReference type="NCBI Taxonomy" id="1343895"/>
    <lineage>
        <taxon>Bacteria</taxon>
        <taxon>Pseudomonadati</taxon>
        <taxon>Bacteroidota</taxon>
        <taxon>Cytophagia</taxon>
        <taxon>Cytophagales</taxon>
        <taxon>Hymenobacteraceae</taxon>
        <taxon>Pontibacter</taxon>
    </lineage>
</organism>
<dbReference type="Proteomes" id="UP001597374">
    <property type="component" value="Unassembled WGS sequence"/>
</dbReference>
<comment type="caution">
    <text evidence="1">The sequence shown here is derived from an EMBL/GenBank/DDBJ whole genome shotgun (WGS) entry which is preliminary data.</text>
</comment>
<name>A0ABW5CV34_9BACT</name>
<dbReference type="SUPFAM" id="SSF56112">
    <property type="entry name" value="Protein kinase-like (PK-like)"/>
    <property type="match status" value="1"/>
</dbReference>
<evidence type="ECO:0000313" key="1">
    <source>
        <dbReference type="EMBL" id="MFD2245099.1"/>
    </source>
</evidence>
<protein>
    <recommendedName>
        <fullName evidence="3">Lipopolysaccharide kinase (Kdo/WaaP) family protein</fullName>
    </recommendedName>
</protein>
<sequence length="609" mass="69936">MKRILIVAYRYLPSSTKQGITQSKLYTYIHTRFLASDRSPRVYVKRGITRMEFLSILHQRKVNYVLLRWWQNLPEIPPGEDMDILVSDEHRDLIDDLVTFHNNGSDIMCDIYTVSGVKNGCRRNIPYFQPNLAHTLLKTRVMYRGAFVPSPLHYFASLAYHAVFHKGYRSGLSGFATGVAATCGVEHSYTAILEELAQKNRVEVDLSVSGLYEWLKQEGYAPADDTLTKLIEHRPELSILETPLASDARGGEMLVFVAREKLVEDGLLHDFKSFLEDQYNMDILDIRQLDTAEKEECSIRIRGGKWDKGPFKYSGGKPEALIVAYDFHPRPPDPAIHQNQIRMTNLNNMEAKYAYRAKTKSLILFKSDYNGVHSADNERDAWSYIDILGKDYRDLIAQQVETRRSRYRRIWPVQKVLSINKISKVELIKYGTSNAVKKTFRPGKERYFERELYAAKELSKKLEFIPPLLEEGDGYIVTPYLENILDHLSEYEKKKVLSSRYEEIIGIINSMYCRGLAYINFNPDSIIITPDNRLFCTGFEYLQSYQVVPASLEAAFEIAGVPKEFKGDLPESFKISSSSFNSVWGTYIGKWDSIPLSLVQAHPANLTIE</sequence>